<dbReference type="GO" id="GO:0070286">
    <property type="term" value="P:axonemal dynein complex assembly"/>
    <property type="evidence" value="ECO:0007669"/>
    <property type="project" value="InterPro"/>
</dbReference>
<dbReference type="EMBL" id="WNYA01000010">
    <property type="protein sequence ID" value="KAG8553910.1"/>
    <property type="molecule type" value="Genomic_DNA"/>
</dbReference>
<sequence length="221" mass="24953">MIVPVRRKRKVGGVVLYTRSSYTPEYTAINIIMEQCLGGVSSASTIEALCSLLNNTEEEHEDEGLPSSSVSNPGDIGPLRPDKKVSTTLQKDKEIWNVLEVPNGSEFDDSLDQREQPEYEILFKQRVGSEDLFLGMSRKDPSSACCENLVIKIHLPKTKSSEMSLDIRRKFLDLRTPKYKLGLHLPHQVNEKTGKAQFKVDTETLEVTLSMVRDFDFVNFS</sequence>
<comment type="caution">
    <text evidence="4">The sequence shown here is derived from an EMBL/GenBank/DDBJ whole genome shotgun (WGS) entry which is preliminary data.</text>
</comment>
<dbReference type="GO" id="GO:0045505">
    <property type="term" value="F:dynein intermediate chain binding"/>
    <property type="evidence" value="ECO:0007669"/>
    <property type="project" value="TreeGrafter"/>
</dbReference>
<comment type="similarity">
    <text evidence="1">Belongs to the PIH1 family.</text>
</comment>
<dbReference type="Pfam" id="PF18201">
    <property type="entry name" value="PIH1_CS"/>
    <property type="match status" value="1"/>
</dbReference>
<evidence type="ECO:0000313" key="4">
    <source>
        <dbReference type="EMBL" id="KAG8553910.1"/>
    </source>
</evidence>
<gene>
    <name evidence="4" type="ORF">GDO81_003598</name>
</gene>
<dbReference type="GO" id="GO:0005737">
    <property type="term" value="C:cytoplasm"/>
    <property type="evidence" value="ECO:0007669"/>
    <property type="project" value="TreeGrafter"/>
</dbReference>
<dbReference type="InterPro" id="IPR026697">
    <property type="entry name" value="DNAAF6"/>
</dbReference>
<name>A0AAV7A338_ENGPU</name>
<dbReference type="GO" id="GO:0051087">
    <property type="term" value="F:protein-folding chaperone binding"/>
    <property type="evidence" value="ECO:0007669"/>
    <property type="project" value="InterPro"/>
</dbReference>
<dbReference type="PANTHER" id="PTHR21083:SF0">
    <property type="entry name" value="DYNEIN AXONEMAL ASSEMBLY FACTOR 6"/>
    <property type="match status" value="1"/>
</dbReference>
<dbReference type="GO" id="GO:0030317">
    <property type="term" value="P:flagellated sperm motility"/>
    <property type="evidence" value="ECO:0007669"/>
    <property type="project" value="TreeGrafter"/>
</dbReference>
<accession>A0AAV7A338</accession>
<feature type="domain" description="PIH1D1/2/3 CS-like" evidence="3">
    <location>
        <begin position="116"/>
        <end position="210"/>
    </location>
</feature>
<organism evidence="4 5">
    <name type="scientific">Engystomops pustulosus</name>
    <name type="common">Tungara frog</name>
    <name type="synonym">Physalaemus pustulosus</name>
    <dbReference type="NCBI Taxonomy" id="76066"/>
    <lineage>
        <taxon>Eukaryota</taxon>
        <taxon>Metazoa</taxon>
        <taxon>Chordata</taxon>
        <taxon>Craniata</taxon>
        <taxon>Vertebrata</taxon>
        <taxon>Euteleostomi</taxon>
        <taxon>Amphibia</taxon>
        <taxon>Batrachia</taxon>
        <taxon>Anura</taxon>
        <taxon>Neobatrachia</taxon>
        <taxon>Hyloidea</taxon>
        <taxon>Leptodactylidae</taxon>
        <taxon>Leiuperinae</taxon>
        <taxon>Engystomops</taxon>
    </lineage>
</organism>
<reference evidence="4" key="1">
    <citation type="thesis" date="2020" institute="ProQuest LLC" country="789 East Eisenhower Parkway, Ann Arbor, MI, USA">
        <title>Comparative Genomics and Chromosome Evolution.</title>
        <authorList>
            <person name="Mudd A.B."/>
        </authorList>
    </citation>
    <scope>NUCLEOTIDE SEQUENCE</scope>
    <source>
        <strain evidence="4">237g6f4</strain>
        <tissue evidence="4">Blood</tissue>
    </source>
</reference>
<dbReference type="Proteomes" id="UP000824782">
    <property type="component" value="Unassembled WGS sequence"/>
</dbReference>
<dbReference type="InterPro" id="IPR041442">
    <property type="entry name" value="PIH1D1/2/3_CS-like"/>
</dbReference>
<dbReference type="InterPro" id="IPR008978">
    <property type="entry name" value="HSP20-like_chaperone"/>
</dbReference>
<evidence type="ECO:0000313" key="5">
    <source>
        <dbReference type="Proteomes" id="UP000824782"/>
    </source>
</evidence>
<protein>
    <recommendedName>
        <fullName evidence="3">PIH1D1/2/3 CS-like domain-containing protein</fullName>
    </recommendedName>
</protein>
<feature type="region of interest" description="Disordered" evidence="2">
    <location>
        <begin position="57"/>
        <end position="83"/>
    </location>
</feature>
<dbReference type="PANTHER" id="PTHR21083">
    <property type="entry name" value="TWISTER"/>
    <property type="match status" value="1"/>
</dbReference>
<evidence type="ECO:0000256" key="1">
    <source>
        <dbReference type="ARBA" id="ARBA00008511"/>
    </source>
</evidence>
<proteinExistence type="inferred from homology"/>
<dbReference type="Gene3D" id="2.60.40.790">
    <property type="match status" value="1"/>
</dbReference>
<dbReference type="AlphaFoldDB" id="A0AAV7A338"/>
<evidence type="ECO:0000256" key="2">
    <source>
        <dbReference type="SAM" id="MobiDB-lite"/>
    </source>
</evidence>
<evidence type="ECO:0000259" key="3">
    <source>
        <dbReference type="Pfam" id="PF18201"/>
    </source>
</evidence>
<keyword evidence="5" id="KW-1185">Reference proteome</keyword>